<sequence>MAGIRPGDHGDTHRTTLPQCLAGAQPPPNRRPATAVARTRLPWQP</sequence>
<comment type="caution">
    <text evidence="2">The sequence shown here is derived from an EMBL/GenBank/DDBJ whole genome shotgun (WGS) entry which is preliminary data.</text>
</comment>
<gene>
    <name evidence="2" type="ORF">I551_5379</name>
</gene>
<reference evidence="2 3" key="1">
    <citation type="submission" date="2014-01" db="EMBL/GenBank/DDBJ databases">
        <authorList>
            <person name="Dobos K."/>
            <person name="Lenaerts A."/>
            <person name="Ordway D."/>
            <person name="DeGroote M.A."/>
            <person name="Parker T."/>
            <person name="Sizemore C."/>
            <person name="Tallon L.J."/>
            <person name="Sadzewicz L.K."/>
            <person name="Sengamalay N."/>
            <person name="Fraser C.M."/>
            <person name="Hine E."/>
            <person name="Shefchek K.A."/>
            <person name="Das S.P."/>
            <person name="Tettelin H."/>
        </authorList>
    </citation>
    <scope>NUCLEOTIDE SEQUENCE [LARGE SCALE GENOMIC DNA]</scope>
    <source>
        <strain evidence="2 3">Harvey</strain>
    </source>
</reference>
<proteinExistence type="predicted"/>
<feature type="region of interest" description="Disordered" evidence="1">
    <location>
        <begin position="1"/>
        <end position="45"/>
    </location>
</feature>
<name>A0ABN0QTX0_MYCUL</name>
<feature type="compositionally biased region" description="Basic and acidic residues" evidence="1">
    <location>
        <begin position="1"/>
        <end position="14"/>
    </location>
</feature>
<evidence type="ECO:0000256" key="1">
    <source>
        <dbReference type="SAM" id="MobiDB-lite"/>
    </source>
</evidence>
<protein>
    <submittedName>
        <fullName evidence="2">Uncharacterized protein</fullName>
    </submittedName>
</protein>
<dbReference type="Proteomes" id="UP000020681">
    <property type="component" value="Unassembled WGS sequence"/>
</dbReference>
<dbReference type="EMBL" id="JAOL01000147">
    <property type="protein sequence ID" value="EUA88140.1"/>
    <property type="molecule type" value="Genomic_DNA"/>
</dbReference>
<keyword evidence="3" id="KW-1185">Reference proteome</keyword>
<organism evidence="2 3">
    <name type="scientific">Mycobacterium ulcerans str. Harvey</name>
    <dbReference type="NCBI Taxonomy" id="1299332"/>
    <lineage>
        <taxon>Bacteria</taxon>
        <taxon>Bacillati</taxon>
        <taxon>Actinomycetota</taxon>
        <taxon>Actinomycetes</taxon>
        <taxon>Mycobacteriales</taxon>
        <taxon>Mycobacteriaceae</taxon>
        <taxon>Mycobacterium</taxon>
        <taxon>Mycobacterium ulcerans group</taxon>
    </lineage>
</organism>
<accession>A0ABN0QTX0</accession>
<evidence type="ECO:0000313" key="2">
    <source>
        <dbReference type="EMBL" id="EUA88140.1"/>
    </source>
</evidence>
<evidence type="ECO:0000313" key="3">
    <source>
        <dbReference type="Proteomes" id="UP000020681"/>
    </source>
</evidence>